<dbReference type="Pfam" id="PF00248">
    <property type="entry name" value="Aldo_ket_red"/>
    <property type="match status" value="1"/>
</dbReference>
<dbReference type="InterPro" id="IPR023210">
    <property type="entry name" value="NADP_OxRdtase_dom"/>
</dbReference>
<gene>
    <name evidence="3" type="ORF">SAMN02787118_101280</name>
</gene>
<protein>
    <submittedName>
        <fullName evidence="3">Predicted oxidoreductase</fullName>
    </submittedName>
</protein>
<evidence type="ECO:0000259" key="2">
    <source>
        <dbReference type="Pfam" id="PF00248"/>
    </source>
</evidence>
<accession>A0A1I1ZJX1</accession>
<dbReference type="Proteomes" id="UP000181942">
    <property type="component" value="Unassembled WGS sequence"/>
</dbReference>
<dbReference type="AlphaFoldDB" id="A0A1I1ZJX1"/>
<dbReference type="OrthoDB" id="9768793at2"/>
<dbReference type="Gene3D" id="3.20.20.100">
    <property type="entry name" value="NADP-dependent oxidoreductase domain"/>
    <property type="match status" value="1"/>
</dbReference>
<evidence type="ECO:0000313" key="3">
    <source>
        <dbReference type="EMBL" id="SFE30853.1"/>
    </source>
</evidence>
<dbReference type="CDD" id="cd19076">
    <property type="entry name" value="AKR_AKR13A_13D"/>
    <property type="match status" value="1"/>
</dbReference>
<dbReference type="InterPro" id="IPR036812">
    <property type="entry name" value="NAD(P)_OxRdtase_dom_sf"/>
</dbReference>
<proteinExistence type="predicted"/>
<name>A0A1I1ZJX1_9ACTN</name>
<evidence type="ECO:0000256" key="1">
    <source>
        <dbReference type="ARBA" id="ARBA00023002"/>
    </source>
</evidence>
<dbReference type="RefSeq" id="WP_075025461.1">
    <property type="nucleotide sequence ID" value="NZ_FONR01000001.1"/>
</dbReference>
<organism evidence="3 4">
    <name type="scientific">Streptomyces mirabilis</name>
    <dbReference type="NCBI Taxonomy" id="68239"/>
    <lineage>
        <taxon>Bacteria</taxon>
        <taxon>Bacillati</taxon>
        <taxon>Actinomycetota</taxon>
        <taxon>Actinomycetes</taxon>
        <taxon>Kitasatosporales</taxon>
        <taxon>Streptomycetaceae</taxon>
        <taxon>Streptomyces</taxon>
    </lineage>
</organism>
<dbReference type="GO" id="GO:0005737">
    <property type="term" value="C:cytoplasm"/>
    <property type="evidence" value="ECO:0007669"/>
    <property type="project" value="TreeGrafter"/>
</dbReference>
<reference evidence="3 4" key="1">
    <citation type="submission" date="2016-10" db="EMBL/GenBank/DDBJ databases">
        <authorList>
            <person name="de Groot N.N."/>
        </authorList>
    </citation>
    <scope>NUCLEOTIDE SEQUENCE [LARGE SCALE GENOMIC DNA]</scope>
    <source>
        <strain evidence="3 4">OK461</strain>
    </source>
</reference>
<feature type="domain" description="NADP-dependent oxidoreductase" evidence="2">
    <location>
        <begin position="16"/>
        <end position="309"/>
    </location>
</feature>
<dbReference type="PANTHER" id="PTHR43625">
    <property type="entry name" value="AFLATOXIN B1 ALDEHYDE REDUCTASE"/>
    <property type="match status" value="1"/>
</dbReference>
<dbReference type="PANTHER" id="PTHR43625:SF40">
    <property type="entry name" value="ALDO-KETO REDUCTASE YAKC [NADP(+)]"/>
    <property type="match status" value="1"/>
</dbReference>
<dbReference type="GO" id="GO:0016491">
    <property type="term" value="F:oxidoreductase activity"/>
    <property type="evidence" value="ECO:0007669"/>
    <property type="project" value="UniProtKB-KW"/>
</dbReference>
<evidence type="ECO:0000313" key="4">
    <source>
        <dbReference type="Proteomes" id="UP000181942"/>
    </source>
</evidence>
<dbReference type="SUPFAM" id="SSF51430">
    <property type="entry name" value="NAD(P)-linked oxidoreductase"/>
    <property type="match status" value="1"/>
</dbReference>
<dbReference type="EMBL" id="FONR01000001">
    <property type="protein sequence ID" value="SFE30853.1"/>
    <property type="molecule type" value="Genomic_DNA"/>
</dbReference>
<keyword evidence="1" id="KW-0560">Oxidoreductase</keyword>
<sequence>MLTTRKLGRQGLEVSELGLGCMGMSQWYGATDDRESVATVHRALELGYTLFDTAEAYGPHDNEVLLGRALAGRREQALIATKFGFPMKLKDGTTAEADSRPEHIVEVVEASLKRLGTDYIDVLYQHRVDPKVPIEDVVGTMADLVGQGKVRYLGLCEAGEKTIRRAHAVHPLSVVQSEFSVWERNLEDGVLPLLRELGIGLVGFCPLGRGFLTGGVRRAEDYPDDDFRHHDPRLQGVNYDQNMAIAAKIREVAERHGLTPAQLAIAWALHQGDDIVPIPGTKRRAYLEENTRSAAVALGVDTLAEIDDAVRADLVAGPRYNERMMAYIDR</sequence>
<dbReference type="InterPro" id="IPR050791">
    <property type="entry name" value="Aldo-Keto_reductase"/>
</dbReference>